<dbReference type="GO" id="GO:0020037">
    <property type="term" value="F:heme binding"/>
    <property type="evidence" value="ECO:0007669"/>
    <property type="project" value="InterPro"/>
</dbReference>
<dbReference type="PRINTS" id="PR00385">
    <property type="entry name" value="P450"/>
</dbReference>
<comment type="caution">
    <text evidence="10">The sequence shown here is derived from an EMBL/GenBank/DDBJ whole genome shotgun (WGS) entry which is preliminary data.</text>
</comment>
<dbReference type="SUPFAM" id="SSF48264">
    <property type="entry name" value="Cytochrome P450"/>
    <property type="match status" value="1"/>
</dbReference>
<feature type="binding site" description="axial binding residue" evidence="8">
    <location>
        <position position="292"/>
    </location>
    <ligand>
        <name>heme</name>
        <dbReference type="ChEBI" id="CHEBI:30413"/>
    </ligand>
    <ligandPart>
        <name>Fe</name>
        <dbReference type="ChEBI" id="CHEBI:18248"/>
    </ligandPart>
</feature>
<sequence>MGFAPYGEYWKQARRITSQELLSLRRVQQFQFVSEEEVAILVERIRRSCPSENSVNLSERALATANNIVSQCVTGQSFADEDGKNKAAELVRKMMAQIMAKLAVEDIVIRDREELVKRSGEFELKYLVDVLLRLQNDGECDCELSRDNDMLAGGTDRTSVGLEWLMAELMRNPRVMKKVQKEIGRVVGKKPQIDMNDIGRMDYLKCVIKENFRLHLPGPLLVQREISDNISIGGYDVPAKTRLFINAWAILRDPSTWERPEEFFSKRLENNRVDFKGYDFELIPFGVGRRGCPGLAFGVASIEYITANVLYWFDWKLPSDGELHGDLDMSEYYGGLSS</sequence>
<dbReference type="Pfam" id="PF00067">
    <property type="entry name" value="p450"/>
    <property type="match status" value="2"/>
</dbReference>
<dbReference type="InterPro" id="IPR017972">
    <property type="entry name" value="Cyt_P450_CS"/>
</dbReference>
<dbReference type="InterPro" id="IPR002401">
    <property type="entry name" value="Cyt_P450_E_grp-I"/>
</dbReference>
<evidence type="ECO:0000256" key="3">
    <source>
        <dbReference type="ARBA" id="ARBA00022617"/>
    </source>
</evidence>
<dbReference type="PRINTS" id="PR00463">
    <property type="entry name" value="EP450I"/>
</dbReference>
<evidence type="ECO:0000256" key="4">
    <source>
        <dbReference type="ARBA" id="ARBA00022723"/>
    </source>
</evidence>
<keyword evidence="5 9" id="KW-0560">Oxidoreductase</keyword>
<gene>
    <name evidence="10" type="ORF">TIFTF001_027713</name>
</gene>
<evidence type="ECO:0008006" key="12">
    <source>
        <dbReference type="Google" id="ProtNLM"/>
    </source>
</evidence>
<comment type="similarity">
    <text evidence="2 9">Belongs to the cytochrome P450 family.</text>
</comment>
<keyword evidence="3 8" id="KW-0349">Heme</keyword>
<keyword evidence="4 8" id="KW-0479">Metal-binding</keyword>
<proteinExistence type="inferred from homology"/>
<reference evidence="10" key="1">
    <citation type="submission" date="2023-07" db="EMBL/GenBank/DDBJ databases">
        <title>draft genome sequence of fig (Ficus carica).</title>
        <authorList>
            <person name="Takahashi T."/>
            <person name="Nishimura K."/>
        </authorList>
    </citation>
    <scope>NUCLEOTIDE SEQUENCE</scope>
</reference>
<keyword evidence="7 9" id="KW-0503">Monooxygenase</keyword>
<evidence type="ECO:0000256" key="5">
    <source>
        <dbReference type="ARBA" id="ARBA00023002"/>
    </source>
</evidence>
<dbReference type="GO" id="GO:0004497">
    <property type="term" value="F:monooxygenase activity"/>
    <property type="evidence" value="ECO:0007669"/>
    <property type="project" value="UniProtKB-KW"/>
</dbReference>
<evidence type="ECO:0000256" key="9">
    <source>
        <dbReference type="RuleBase" id="RU000461"/>
    </source>
</evidence>
<evidence type="ECO:0000256" key="1">
    <source>
        <dbReference type="ARBA" id="ARBA00001971"/>
    </source>
</evidence>
<dbReference type="EMBL" id="BTGU01000079">
    <property type="protein sequence ID" value="GMN58613.1"/>
    <property type="molecule type" value="Genomic_DNA"/>
</dbReference>
<dbReference type="AlphaFoldDB" id="A0AA88DNQ2"/>
<protein>
    <recommendedName>
        <fullName evidence="12">Cytochrome P450</fullName>
    </recommendedName>
</protein>
<dbReference type="GO" id="GO:0016705">
    <property type="term" value="F:oxidoreductase activity, acting on paired donors, with incorporation or reduction of molecular oxygen"/>
    <property type="evidence" value="ECO:0007669"/>
    <property type="project" value="InterPro"/>
</dbReference>
<dbReference type="PANTHER" id="PTHR47955">
    <property type="entry name" value="CYTOCHROME P450 FAMILY 71 PROTEIN"/>
    <property type="match status" value="1"/>
</dbReference>
<dbReference type="PROSITE" id="PS00086">
    <property type="entry name" value="CYTOCHROME_P450"/>
    <property type="match status" value="1"/>
</dbReference>
<dbReference type="FunFam" id="1.10.630.10:FF:000126">
    <property type="entry name" value="Predicted protein"/>
    <property type="match status" value="1"/>
</dbReference>
<evidence type="ECO:0000256" key="6">
    <source>
        <dbReference type="ARBA" id="ARBA00023004"/>
    </source>
</evidence>
<dbReference type="PANTHER" id="PTHR47955:SF15">
    <property type="entry name" value="CYTOCHROME P450 71A2-LIKE"/>
    <property type="match status" value="1"/>
</dbReference>
<evidence type="ECO:0000256" key="7">
    <source>
        <dbReference type="ARBA" id="ARBA00023033"/>
    </source>
</evidence>
<dbReference type="InterPro" id="IPR001128">
    <property type="entry name" value="Cyt_P450"/>
</dbReference>
<evidence type="ECO:0000313" key="11">
    <source>
        <dbReference type="Proteomes" id="UP001187192"/>
    </source>
</evidence>
<evidence type="ECO:0000256" key="8">
    <source>
        <dbReference type="PIRSR" id="PIRSR602401-1"/>
    </source>
</evidence>
<keyword evidence="6 8" id="KW-0408">Iron</keyword>
<dbReference type="GO" id="GO:0005506">
    <property type="term" value="F:iron ion binding"/>
    <property type="evidence" value="ECO:0007669"/>
    <property type="project" value="InterPro"/>
</dbReference>
<keyword evidence="11" id="KW-1185">Reference proteome</keyword>
<comment type="cofactor">
    <cofactor evidence="1 8">
        <name>heme</name>
        <dbReference type="ChEBI" id="CHEBI:30413"/>
    </cofactor>
</comment>
<evidence type="ECO:0000256" key="2">
    <source>
        <dbReference type="ARBA" id="ARBA00010617"/>
    </source>
</evidence>
<evidence type="ECO:0000313" key="10">
    <source>
        <dbReference type="EMBL" id="GMN58613.1"/>
    </source>
</evidence>
<dbReference type="Gene3D" id="1.10.630.10">
    <property type="entry name" value="Cytochrome P450"/>
    <property type="match status" value="1"/>
</dbReference>
<accession>A0AA88DNQ2</accession>
<dbReference type="Proteomes" id="UP001187192">
    <property type="component" value="Unassembled WGS sequence"/>
</dbReference>
<dbReference type="InterPro" id="IPR036396">
    <property type="entry name" value="Cyt_P450_sf"/>
</dbReference>
<organism evidence="10 11">
    <name type="scientific">Ficus carica</name>
    <name type="common">Common fig</name>
    <dbReference type="NCBI Taxonomy" id="3494"/>
    <lineage>
        <taxon>Eukaryota</taxon>
        <taxon>Viridiplantae</taxon>
        <taxon>Streptophyta</taxon>
        <taxon>Embryophyta</taxon>
        <taxon>Tracheophyta</taxon>
        <taxon>Spermatophyta</taxon>
        <taxon>Magnoliopsida</taxon>
        <taxon>eudicotyledons</taxon>
        <taxon>Gunneridae</taxon>
        <taxon>Pentapetalae</taxon>
        <taxon>rosids</taxon>
        <taxon>fabids</taxon>
        <taxon>Rosales</taxon>
        <taxon>Moraceae</taxon>
        <taxon>Ficeae</taxon>
        <taxon>Ficus</taxon>
    </lineage>
</organism>
<name>A0AA88DNQ2_FICCA</name>